<reference evidence="2" key="2">
    <citation type="submission" date="2020-11" db="EMBL/GenBank/DDBJ databases">
        <authorList>
            <person name="McCartney M.A."/>
            <person name="Auch B."/>
            <person name="Kono T."/>
            <person name="Mallez S."/>
            <person name="Becker A."/>
            <person name="Gohl D.M."/>
            <person name="Silverstein K.A.T."/>
            <person name="Koren S."/>
            <person name="Bechman K.B."/>
            <person name="Herman A."/>
            <person name="Abrahante J.E."/>
            <person name="Garbe J."/>
        </authorList>
    </citation>
    <scope>NUCLEOTIDE SEQUENCE</scope>
    <source>
        <strain evidence="2">Duluth1</strain>
        <tissue evidence="2">Whole animal</tissue>
    </source>
</reference>
<comment type="caution">
    <text evidence="2">The sequence shown here is derived from an EMBL/GenBank/DDBJ whole genome shotgun (WGS) entry which is preliminary data.</text>
</comment>
<name>A0A9D3YJD0_DREPO</name>
<reference evidence="2" key="1">
    <citation type="journal article" date="2019" name="bioRxiv">
        <title>The Genome of the Zebra Mussel, Dreissena polymorpha: A Resource for Invasive Species Research.</title>
        <authorList>
            <person name="McCartney M.A."/>
            <person name="Auch B."/>
            <person name="Kono T."/>
            <person name="Mallez S."/>
            <person name="Zhang Y."/>
            <person name="Obille A."/>
            <person name="Becker A."/>
            <person name="Abrahante J.E."/>
            <person name="Garbe J."/>
            <person name="Badalamenti J.P."/>
            <person name="Herman A."/>
            <person name="Mangelson H."/>
            <person name="Liachko I."/>
            <person name="Sullivan S."/>
            <person name="Sone E.D."/>
            <person name="Koren S."/>
            <person name="Silverstein K.A.T."/>
            <person name="Beckman K.B."/>
            <person name="Gohl D.M."/>
        </authorList>
    </citation>
    <scope>NUCLEOTIDE SEQUENCE</scope>
    <source>
        <strain evidence="2">Duluth1</strain>
        <tissue evidence="2">Whole animal</tissue>
    </source>
</reference>
<dbReference type="InterPro" id="IPR036249">
    <property type="entry name" value="Thioredoxin-like_sf"/>
</dbReference>
<feature type="chain" id="PRO_5038912697" description="Glutathione peroxidase" evidence="1">
    <location>
        <begin position="23"/>
        <end position="70"/>
    </location>
</feature>
<accession>A0A9D3YJD0</accession>
<evidence type="ECO:0000313" key="3">
    <source>
        <dbReference type="Proteomes" id="UP000828390"/>
    </source>
</evidence>
<dbReference type="Proteomes" id="UP000828390">
    <property type="component" value="Unassembled WGS sequence"/>
</dbReference>
<dbReference type="AlphaFoldDB" id="A0A9D3YJD0"/>
<evidence type="ECO:0000256" key="1">
    <source>
        <dbReference type="SAM" id="SignalP"/>
    </source>
</evidence>
<organism evidence="2 3">
    <name type="scientific">Dreissena polymorpha</name>
    <name type="common">Zebra mussel</name>
    <name type="synonym">Mytilus polymorpha</name>
    <dbReference type="NCBI Taxonomy" id="45954"/>
    <lineage>
        <taxon>Eukaryota</taxon>
        <taxon>Metazoa</taxon>
        <taxon>Spiralia</taxon>
        <taxon>Lophotrochozoa</taxon>
        <taxon>Mollusca</taxon>
        <taxon>Bivalvia</taxon>
        <taxon>Autobranchia</taxon>
        <taxon>Heteroconchia</taxon>
        <taxon>Euheterodonta</taxon>
        <taxon>Imparidentia</taxon>
        <taxon>Neoheterodontei</taxon>
        <taxon>Myida</taxon>
        <taxon>Dreissenoidea</taxon>
        <taxon>Dreissenidae</taxon>
        <taxon>Dreissena</taxon>
    </lineage>
</organism>
<feature type="signal peptide" evidence="1">
    <location>
        <begin position="1"/>
        <end position="22"/>
    </location>
</feature>
<dbReference type="Gene3D" id="3.40.30.10">
    <property type="entry name" value="Glutaredoxin"/>
    <property type="match status" value="1"/>
</dbReference>
<protein>
    <recommendedName>
        <fullName evidence="4">Glutathione peroxidase</fullName>
    </recommendedName>
</protein>
<dbReference type="SUPFAM" id="SSF52833">
    <property type="entry name" value="Thioredoxin-like"/>
    <property type="match status" value="1"/>
</dbReference>
<gene>
    <name evidence="2" type="ORF">DPMN_074896</name>
</gene>
<evidence type="ECO:0000313" key="2">
    <source>
        <dbReference type="EMBL" id="KAH3699935.1"/>
    </source>
</evidence>
<dbReference type="EMBL" id="JAIWYP010000015">
    <property type="protein sequence ID" value="KAH3699935.1"/>
    <property type="molecule type" value="Genomic_DNA"/>
</dbReference>
<proteinExistence type="predicted"/>
<sequence length="70" mass="7550">MQGDGVLSTLVWLTAVVGSAVASEERQACGPPTNNQSIFDFSIRNVYDNATIDLSQFRGKLTLVVNVATY</sequence>
<keyword evidence="3" id="KW-1185">Reference proteome</keyword>
<evidence type="ECO:0008006" key="4">
    <source>
        <dbReference type="Google" id="ProtNLM"/>
    </source>
</evidence>
<keyword evidence="1" id="KW-0732">Signal</keyword>